<dbReference type="Proteomes" id="UP000663845">
    <property type="component" value="Unassembled WGS sequence"/>
</dbReference>
<evidence type="ECO:0000313" key="1">
    <source>
        <dbReference type="EMBL" id="CAF0822732.1"/>
    </source>
</evidence>
<evidence type="ECO:0000313" key="3">
    <source>
        <dbReference type="EMBL" id="CAF3924424.1"/>
    </source>
</evidence>
<dbReference type="EMBL" id="CAJOAZ010006377">
    <property type="protein sequence ID" value="CAF4132478.1"/>
    <property type="molecule type" value="Genomic_DNA"/>
</dbReference>
<dbReference type="Proteomes" id="UP000663868">
    <property type="component" value="Unassembled WGS sequence"/>
</dbReference>
<dbReference type="EMBL" id="CAJOBB010001966">
    <property type="protein sequence ID" value="CAF3924424.1"/>
    <property type="molecule type" value="Genomic_DNA"/>
</dbReference>
<gene>
    <name evidence="1" type="ORF">IZO911_LOCUS8089</name>
    <name evidence="2" type="ORF">JYZ213_LOCUS44084</name>
    <name evidence="3" type="ORF">KXQ929_LOCUS24093</name>
    <name evidence="4" type="ORF">OXD698_LOCUS37092</name>
</gene>
<dbReference type="AlphaFoldDB" id="A0A813U9F8"/>
<comment type="caution">
    <text evidence="1">The sequence shown here is derived from an EMBL/GenBank/DDBJ whole genome shotgun (WGS) entry which is preliminary data.</text>
</comment>
<evidence type="ECO:0000313" key="5">
    <source>
        <dbReference type="Proteomes" id="UP000663860"/>
    </source>
</evidence>
<sequence>MARTNSIMSHVDKFLQQKPDHEWLMVPLNCKGGKDQFKNTVIYSTFPANLSRDDFAYYIDMTFGDLSESMKRRLKVLFIPNHEFFKDENIDFDYGTINGKISASLVQVISQKNTSNELEIIVGVISLVRTPEIGWHFNNDYWKSDKDRVRRGLQYIFGNEAQKVISHN</sequence>
<dbReference type="EMBL" id="CAJNOG010002618">
    <property type="protein sequence ID" value="CAF1511961.1"/>
    <property type="molecule type" value="Genomic_DNA"/>
</dbReference>
<evidence type="ECO:0000313" key="4">
    <source>
        <dbReference type="EMBL" id="CAF4132478.1"/>
    </source>
</evidence>
<dbReference type="Proteomes" id="UP000663860">
    <property type="component" value="Unassembled WGS sequence"/>
</dbReference>
<reference evidence="1" key="1">
    <citation type="submission" date="2021-02" db="EMBL/GenBank/DDBJ databases">
        <authorList>
            <person name="Nowell W R."/>
        </authorList>
    </citation>
    <scope>NUCLEOTIDE SEQUENCE</scope>
</reference>
<accession>A0A813U9F8</accession>
<evidence type="ECO:0000313" key="2">
    <source>
        <dbReference type="EMBL" id="CAF1511961.1"/>
    </source>
</evidence>
<protein>
    <submittedName>
        <fullName evidence="1">Uncharacterized protein</fullName>
    </submittedName>
</protein>
<name>A0A813U9F8_9BILA</name>
<dbReference type="Proteomes" id="UP000663844">
    <property type="component" value="Unassembled WGS sequence"/>
</dbReference>
<organism evidence="1 5">
    <name type="scientific">Adineta steineri</name>
    <dbReference type="NCBI Taxonomy" id="433720"/>
    <lineage>
        <taxon>Eukaryota</taxon>
        <taxon>Metazoa</taxon>
        <taxon>Spiralia</taxon>
        <taxon>Gnathifera</taxon>
        <taxon>Rotifera</taxon>
        <taxon>Eurotatoria</taxon>
        <taxon>Bdelloidea</taxon>
        <taxon>Adinetida</taxon>
        <taxon>Adinetidae</taxon>
        <taxon>Adineta</taxon>
    </lineage>
</organism>
<dbReference type="EMBL" id="CAJNOE010000054">
    <property type="protein sequence ID" value="CAF0822732.1"/>
    <property type="molecule type" value="Genomic_DNA"/>
</dbReference>
<proteinExistence type="predicted"/>